<name>A0AAE0P9E8_SORBR</name>
<dbReference type="AlphaFoldDB" id="A0AAE0P9E8"/>
<organism evidence="2 3">
    <name type="scientific">Sordaria brevicollis</name>
    <dbReference type="NCBI Taxonomy" id="83679"/>
    <lineage>
        <taxon>Eukaryota</taxon>
        <taxon>Fungi</taxon>
        <taxon>Dikarya</taxon>
        <taxon>Ascomycota</taxon>
        <taxon>Pezizomycotina</taxon>
        <taxon>Sordariomycetes</taxon>
        <taxon>Sordariomycetidae</taxon>
        <taxon>Sordariales</taxon>
        <taxon>Sordariaceae</taxon>
        <taxon>Sordaria</taxon>
    </lineage>
</organism>
<protein>
    <submittedName>
        <fullName evidence="2">Uncharacterized protein</fullName>
    </submittedName>
</protein>
<feature type="region of interest" description="Disordered" evidence="1">
    <location>
        <begin position="98"/>
        <end position="119"/>
    </location>
</feature>
<gene>
    <name evidence="2" type="ORF">B0T20DRAFT_471941</name>
</gene>
<proteinExistence type="predicted"/>
<reference evidence="2" key="1">
    <citation type="journal article" date="2023" name="Mol. Phylogenet. Evol.">
        <title>Genome-scale phylogeny and comparative genomics of the fungal order Sordariales.</title>
        <authorList>
            <person name="Hensen N."/>
            <person name="Bonometti L."/>
            <person name="Westerberg I."/>
            <person name="Brannstrom I.O."/>
            <person name="Guillou S."/>
            <person name="Cros-Aarteil S."/>
            <person name="Calhoun S."/>
            <person name="Haridas S."/>
            <person name="Kuo A."/>
            <person name="Mondo S."/>
            <person name="Pangilinan J."/>
            <person name="Riley R."/>
            <person name="LaButti K."/>
            <person name="Andreopoulos B."/>
            <person name="Lipzen A."/>
            <person name="Chen C."/>
            <person name="Yan M."/>
            <person name="Daum C."/>
            <person name="Ng V."/>
            <person name="Clum A."/>
            <person name="Steindorff A."/>
            <person name="Ohm R.A."/>
            <person name="Martin F."/>
            <person name="Silar P."/>
            <person name="Natvig D.O."/>
            <person name="Lalanne C."/>
            <person name="Gautier V."/>
            <person name="Ament-Velasquez S.L."/>
            <person name="Kruys A."/>
            <person name="Hutchinson M.I."/>
            <person name="Powell A.J."/>
            <person name="Barry K."/>
            <person name="Miller A.N."/>
            <person name="Grigoriev I.V."/>
            <person name="Debuchy R."/>
            <person name="Gladieux P."/>
            <person name="Hiltunen Thoren M."/>
            <person name="Johannesson H."/>
        </authorList>
    </citation>
    <scope>NUCLEOTIDE SEQUENCE</scope>
    <source>
        <strain evidence="2">FGSC 1904</strain>
    </source>
</reference>
<dbReference type="EMBL" id="JAUTDP010000010">
    <property type="protein sequence ID" value="KAK3395851.1"/>
    <property type="molecule type" value="Genomic_DNA"/>
</dbReference>
<feature type="region of interest" description="Disordered" evidence="1">
    <location>
        <begin position="1"/>
        <end position="43"/>
    </location>
</feature>
<accession>A0AAE0P9E8</accession>
<evidence type="ECO:0000256" key="1">
    <source>
        <dbReference type="SAM" id="MobiDB-lite"/>
    </source>
</evidence>
<evidence type="ECO:0000313" key="2">
    <source>
        <dbReference type="EMBL" id="KAK3395851.1"/>
    </source>
</evidence>
<feature type="compositionally biased region" description="Gly residues" evidence="1">
    <location>
        <begin position="1"/>
        <end position="11"/>
    </location>
</feature>
<evidence type="ECO:0000313" key="3">
    <source>
        <dbReference type="Proteomes" id="UP001281003"/>
    </source>
</evidence>
<feature type="compositionally biased region" description="Polar residues" evidence="1">
    <location>
        <begin position="105"/>
        <end position="116"/>
    </location>
</feature>
<keyword evidence="3" id="KW-1185">Reference proteome</keyword>
<reference evidence="2" key="2">
    <citation type="submission" date="2023-07" db="EMBL/GenBank/DDBJ databases">
        <authorList>
            <consortium name="Lawrence Berkeley National Laboratory"/>
            <person name="Haridas S."/>
            <person name="Hensen N."/>
            <person name="Bonometti L."/>
            <person name="Westerberg I."/>
            <person name="Brannstrom I.O."/>
            <person name="Guillou S."/>
            <person name="Cros-Aarteil S."/>
            <person name="Calhoun S."/>
            <person name="Kuo A."/>
            <person name="Mondo S."/>
            <person name="Pangilinan J."/>
            <person name="Riley R."/>
            <person name="LaButti K."/>
            <person name="Andreopoulos B."/>
            <person name="Lipzen A."/>
            <person name="Chen C."/>
            <person name="Yanf M."/>
            <person name="Daum C."/>
            <person name="Ng V."/>
            <person name="Clum A."/>
            <person name="Steindorff A."/>
            <person name="Ohm R."/>
            <person name="Martin F."/>
            <person name="Silar P."/>
            <person name="Natvig D."/>
            <person name="Lalanne C."/>
            <person name="Gautier V."/>
            <person name="Ament-velasquez S.L."/>
            <person name="Kruys A."/>
            <person name="Hutchinson M.I."/>
            <person name="Powell A.J."/>
            <person name="Barry K."/>
            <person name="Miller A.N."/>
            <person name="Grigoriev I.V."/>
            <person name="Debuchy R."/>
            <person name="Gladieux P."/>
            <person name="Thoren M.H."/>
            <person name="Johannesson H."/>
        </authorList>
    </citation>
    <scope>NUCLEOTIDE SEQUENCE</scope>
    <source>
        <strain evidence="2">FGSC 1904</strain>
    </source>
</reference>
<dbReference type="Proteomes" id="UP001281003">
    <property type="component" value="Unassembled WGS sequence"/>
</dbReference>
<comment type="caution">
    <text evidence="2">The sequence shown here is derived from an EMBL/GenBank/DDBJ whole genome shotgun (WGS) entry which is preliminary data.</text>
</comment>
<sequence>MQMPGRSGGAAGAVQVSWAPIRGNSQTPKMESPAGDFNQVDLPGRTPPSALAYNTDKFHIVIKQVKWKTLLNPGWHSEGGSSKRQSGQKYKVHGKLPETPEWEKSQPQNQNPSPESGDSFWERANSWRLRFPRSRLLNSCSWRVWGLSLFEFCEGVTYLYGPGGGFLLSRGRQPCGVRFVASAPFAWSWQTSCTRYIVGRQDSRKGNRNLSKTSGLLNVNNVELCSRVNPLDVIVQHLDLYSRFRHYKLAATELGVIHGNIEIPVPRRPVTGSAAMGVNCWKGSRTVARISPGHSEVPRELGEQRV</sequence>